<dbReference type="CDD" id="cd06579">
    <property type="entry name" value="TM_PBP1_transp_AraH_like"/>
    <property type="match status" value="1"/>
</dbReference>
<feature type="transmembrane region" description="Helical" evidence="8">
    <location>
        <begin position="218"/>
        <end position="238"/>
    </location>
</feature>
<evidence type="ECO:0000256" key="5">
    <source>
        <dbReference type="ARBA" id="ARBA00022692"/>
    </source>
</evidence>
<feature type="transmembrane region" description="Helical" evidence="8">
    <location>
        <begin position="126"/>
        <end position="146"/>
    </location>
</feature>
<keyword evidence="5 8" id="KW-0812">Transmembrane</keyword>
<evidence type="ECO:0000256" key="2">
    <source>
        <dbReference type="ARBA" id="ARBA00022448"/>
    </source>
</evidence>
<dbReference type="OrthoDB" id="8073252at2"/>
<dbReference type="GO" id="GO:0005886">
    <property type="term" value="C:plasma membrane"/>
    <property type="evidence" value="ECO:0007669"/>
    <property type="project" value="UniProtKB-SubCell"/>
</dbReference>
<feature type="transmembrane region" description="Helical" evidence="8">
    <location>
        <begin position="301"/>
        <end position="319"/>
    </location>
</feature>
<comment type="caution">
    <text evidence="9">The sequence shown here is derived from an EMBL/GenBank/DDBJ whole genome shotgun (WGS) entry which is preliminary data.</text>
</comment>
<accession>A0A178HX83</accession>
<keyword evidence="3" id="KW-1003">Cell membrane</keyword>
<dbReference type="PANTHER" id="PTHR32196">
    <property type="entry name" value="ABC TRANSPORTER PERMEASE PROTEIN YPHD-RELATED-RELATED"/>
    <property type="match status" value="1"/>
</dbReference>
<evidence type="ECO:0000256" key="4">
    <source>
        <dbReference type="ARBA" id="ARBA00022519"/>
    </source>
</evidence>
<keyword evidence="2" id="KW-0813">Transport</keyword>
<keyword evidence="7 8" id="KW-0472">Membrane</keyword>
<feature type="transmembrane region" description="Helical" evidence="8">
    <location>
        <begin position="274"/>
        <end position="294"/>
    </location>
</feature>
<evidence type="ECO:0000256" key="6">
    <source>
        <dbReference type="ARBA" id="ARBA00022989"/>
    </source>
</evidence>
<feature type="transmembrane region" description="Helical" evidence="8">
    <location>
        <begin position="18"/>
        <end position="37"/>
    </location>
</feature>
<dbReference type="PANTHER" id="PTHR32196:SF21">
    <property type="entry name" value="ABC TRANSPORTER PERMEASE PROTEIN YPHD-RELATED"/>
    <property type="match status" value="1"/>
</dbReference>
<feature type="transmembrane region" description="Helical" evidence="8">
    <location>
        <begin position="166"/>
        <end position="187"/>
    </location>
</feature>
<gene>
    <name evidence="9" type="ORF">A3840_09865</name>
</gene>
<proteinExistence type="predicted"/>
<dbReference type="AlphaFoldDB" id="A0A178HX83"/>
<evidence type="ECO:0000313" key="10">
    <source>
        <dbReference type="Proteomes" id="UP000078389"/>
    </source>
</evidence>
<dbReference type="Pfam" id="PF02653">
    <property type="entry name" value="BPD_transp_2"/>
    <property type="match status" value="1"/>
</dbReference>
<feature type="transmembrane region" description="Helical" evidence="8">
    <location>
        <begin position="98"/>
        <end position="120"/>
    </location>
</feature>
<dbReference type="RefSeq" id="WP_067455614.1">
    <property type="nucleotide sequence ID" value="NZ_LVVY01000084.1"/>
</dbReference>
<dbReference type="STRING" id="1770058.A3840_09865"/>
<evidence type="ECO:0000256" key="8">
    <source>
        <dbReference type="SAM" id="Phobius"/>
    </source>
</evidence>
<feature type="transmembrane region" description="Helical" evidence="8">
    <location>
        <begin position="250"/>
        <end position="268"/>
    </location>
</feature>
<keyword evidence="6 8" id="KW-1133">Transmembrane helix</keyword>
<evidence type="ECO:0000256" key="1">
    <source>
        <dbReference type="ARBA" id="ARBA00004651"/>
    </source>
</evidence>
<comment type="subcellular location">
    <subcellularLocation>
        <location evidence="1">Cell membrane</location>
        <topology evidence="1">Multi-pass membrane protein</topology>
    </subcellularLocation>
</comment>
<dbReference type="EMBL" id="LVVY01000084">
    <property type="protein sequence ID" value="OAM77453.1"/>
    <property type="molecule type" value="Genomic_DNA"/>
</dbReference>
<keyword evidence="4" id="KW-0997">Cell inner membrane</keyword>
<dbReference type="InterPro" id="IPR001851">
    <property type="entry name" value="ABC_transp_permease"/>
</dbReference>
<evidence type="ECO:0000256" key="3">
    <source>
        <dbReference type="ARBA" id="ARBA00022475"/>
    </source>
</evidence>
<evidence type="ECO:0000313" key="9">
    <source>
        <dbReference type="EMBL" id="OAM77453.1"/>
    </source>
</evidence>
<dbReference type="Proteomes" id="UP000078389">
    <property type="component" value="Unassembled WGS sequence"/>
</dbReference>
<reference evidence="9 10" key="1">
    <citation type="submission" date="2016-03" db="EMBL/GenBank/DDBJ databases">
        <title>Genome sequencing of Devosia sp. S37.</title>
        <authorList>
            <person name="Mohd Nor M."/>
        </authorList>
    </citation>
    <scope>NUCLEOTIDE SEQUENCE [LARGE SCALE GENOMIC DNA]</scope>
    <source>
        <strain evidence="9 10">S37</strain>
    </source>
</reference>
<protein>
    <submittedName>
        <fullName evidence="9">ABC transporter permease</fullName>
    </submittedName>
</protein>
<dbReference type="GO" id="GO:0022857">
    <property type="term" value="F:transmembrane transporter activity"/>
    <property type="evidence" value="ECO:0007669"/>
    <property type="project" value="InterPro"/>
</dbReference>
<feature type="transmembrane region" description="Helical" evidence="8">
    <location>
        <begin position="44"/>
        <end position="69"/>
    </location>
</feature>
<evidence type="ECO:0000256" key="7">
    <source>
        <dbReference type="ARBA" id="ARBA00023136"/>
    </source>
</evidence>
<organism evidence="9 10">
    <name type="scientific">Devosia elaeis</name>
    <dbReference type="NCBI Taxonomy" id="1770058"/>
    <lineage>
        <taxon>Bacteria</taxon>
        <taxon>Pseudomonadati</taxon>
        <taxon>Pseudomonadota</taxon>
        <taxon>Alphaproteobacteria</taxon>
        <taxon>Hyphomicrobiales</taxon>
        <taxon>Devosiaceae</taxon>
        <taxon>Devosia</taxon>
    </lineage>
</organism>
<name>A0A178HX83_9HYPH</name>
<sequence length="321" mass="33214">MTDIALNQSRWHFSNWPVWLWSFLGALIVWVASFSLAGQGASGMLVAALSFAVFTVLVGLGQMFVITLGPGNVDLSIPATIGLASAVAMKVMDGQNSLILFGLLAALVCGLAIGGFNYMLIRLLRIPPIVATLSASFIIQSVGISYGRGLQIKPPAALTDFTFSRIIGVPVLTIAAVILSVIAWLVLNKTIYGRTVSAVGQNPRAAHFAGLSVERTRLLTYLMSGVLAALCGALLAAFSGGSSLSMGKEYLLTSIAVVVLGGTSVAGGRANVPGLWGGALFLFMVSTLLNTAGFGSGLRDVLTGLIIVIAIALAGSRSASR</sequence>
<keyword evidence="10" id="KW-1185">Reference proteome</keyword>